<evidence type="ECO:0000259" key="6">
    <source>
        <dbReference type="PROSITE" id="PS50850"/>
    </source>
</evidence>
<proteinExistence type="predicted"/>
<name>A0A2A4JW86_HELVI</name>
<feature type="transmembrane region" description="Helical" evidence="5">
    <location>
        <begin position="200"/>
        <end position="218"/>
    </location>
</feature>
<dbReference type="PROSITE" id="PS50850">
    <property type="entry name" value="MFS"/>
    <property type="match status" value="1"/>
</dbReference>
<dbReference type="InterPro" id="IPR036259">
    <property type="entry name" value="MFS_trans_sf"/>
</dbReference>
<dbReference type="Gene3D" id="1.20.1250.20">
    <property type="entry name" value="MFS general substrate transporter like domains"/>
    <property type="match status" value="1"/>
</dbReference>
<feature type="transmembrane region" description="Helical" evidence="5">
    <location>
        <begin position="255"/>
        <end position="275"/>
    </location>
</feature>
<feature type="domain" description="Major facilitator superfamily (MFS) profile" evidence="6">
    <location>
        <begin position="1"/>
        <end position="345"/>
    </location>
</feature>
<dbReference type="InterPro" id="IPR005829">
    <property type="entry name" value="Sugar_transporter_CS"/>
</dbReference>
<evidence type="ECO:0000256" key="2">
    <source>
        <dbReference type="ARBA" id="ARBA00022692"/>
    </source>
</evidence>
<feature type="transmembrane region" description="Helical" evidence="5">
    <location>
        <begin position="56"/>
        <end position="75"/>
    </location>
</feature>
<gene>
    <name evidence="7" type="ORF">B5V51_9867</name>
</gene>
<protein>
    <recommendedName>
        <fullName evidence="6">Major facilitator superfamily (MFS) profile domain-containing protein</fullName>
    </recommendedName>
</protein>
<sequence>MLIIGRFMSVLASSSFIIFAIGCIIAALPSWCVTQSASIVSLEISSPKRRANVAKLRLVATSFGLCLMPLLYWWLRSWRIFVVVTTATQLPYMLWSWNFIESPQWLWVNGQFKKCVHILKHIAKVNKTSLEANTENDILTSGLSTTNNAEVLGPLALFSGWRLAVNTILQLLLWIAVSVNYTVVLLSSAEKSLGNPFLDFAWQSLAEIPGYFVASWLADRIGRRFTGVISTALTALLWVVYAYRDIYNIGWLRNPWLGTALVIIIRFLITMSYYIINLFNMELYPTCLRQSGMSLGNVVSGGAGAVAPYILYLGRRFDARYPSVILIVTTILGGVLTSYLLPETLNVKLPETLEDAQKFGRHERSYYMTVNLKDETIESNIAVT</sequence>
<feature type="transmembrane region" description="Helical" evidence="5">
    <location>
        <begin position="224"/>
        <end position="243"/>
    </location>
</feature>
<dbReference type="InterPro" id="IPR020846">
    <property type="entry name" value="MFS_dom"/>
</dbReference>
<dbReference type="AlphaFoldDB" id="A0A2A4JW86"/>
<dbReference type="PANTHER" id="PTHR24064">
    <property type="entry name" value="SOLUTE CARRIER FAMILY 22 MEMBER"/>
    <property type="match status" value="1"/>
</dbReference>
<organism evidence="7">
    <name type="scientific">Heliothis virescens</name>
    <name type="common">Tobacco budworm moth</name>
    <dbReference type="NCBI Taxonomy" id="7102"/>
    <lineage>
        <taxon>Eukaryota</taxon>
        <taxon>Metazoa</taxon>
        <taxon>Ecdysozoa</taxon>
        <taxon>Arthropoda</taxon>
        <taxon>Hexapoda</taxon>
        <taxon>Insecta</taxon>
        <taxon>Pterygota</taxon>
        <taxon>Neoptera</taxon>
        <taxon>Endopterygota</taxon>
        <taxon>Lepidoptera</taxon>
        <taxon>Glossata</taxon>
        <taxon>Ditrysia</taxon>
        <taxon>Noctuoidea</taxon>
        <taxon>Noctuidae</taxon>
        <taxon>Heliothinae</taxon>
        <taxon>Heliothis</taxon>
    </lineage>
</organism>
<dbReference type="PROSITE" id="PS51257">
    <property type="entry name" value="PROKAR_LIPOPROTEIN"/>
    <property type="match status" value="1"/>
</dbReference>
<evidence type="ECO:0000256" key="3">
    <source>
        <dbReference type="ARBA" id="ARBA00022989"/>
    </source>
</evidence>
<dbReference type="GO" id="GO:0022857">
    <property type="term" value="F:transmembrane transporter activity"/>
    <property type="evidence" value="ECO:0007669"/>
    <property type="project" value="InterPro"/>
</dbReference>
<dbReference type="GO" id="GO:0016020">
    <property type="term" value="C:membrane"/>
    <property type="evidence" value="ECO:0007669"/>
    <property type="project" value="UniProtKB-SubCell"/>
</dbReference>
<keyword evidence="4 5" id="KW-0472">Membrane</keyword>
<evidence type="ECO:0000313" key="7">
    <source>
        <dbReference type="EMBL" id="PCG76297.1"/>
    </source>
</evidence>
<feature type="transmembrane region" description="Helical" evidence="5">
    <location>
        <begin position="168"/>
        <end position="188"/>
    </location>
</feature>
<dbReference type="PROSITE" id="PS00216">
    <property type="entry name" value="SUGAR_TRANSPORT_1"/>
    <property type="match status" value="1"/>
</dbReference>
<dbReference type="SUPFAM" id="SSF103473">
    <property type="entry name" value="MFS general substrate transporter"/>
    <property type="match status" value="1"/>
</dbReference>
<evidence type="ECO:0000256" key="5">
    <source>
        <dbReference type="SAM" id="Phobius"/>
    </source>
</evidence>
<dbReference type="STRING" id="7102.A0A2A4JW86"/>
<evidence type="ECO:0000256" key="4">
    <source>
        <dbReference type="ARBA" id="ARBA00023136"/>
    </source>
</evidence>
<dbReference type="Pfam" id="PF00083">
    <property type="entry name" value="Sugar_tr"/>
    <property type="match status" value="1"/>
</dbReference>
<feature type="transmembrane region" description="Helical" evidence="5">
    <location>
        <begin position="321"/>
        <end position="341"/>
    </location>
</feature>
<comment type="caution">
    <text evidence="7">The sequence shown here is derived from an EMBL/GenBank/DDBJ whole genome shotgun (WGS) entry which is preliminary data.</text>
</comment>
<reference evidence="7" key="1">
    <citation type="submission" date="2017-09" db="EMBL/GenBank/DDBJ databases">
        <title>Contemporary evolution of a Lepidopteran species, Heliothis virescens, in response to modern agricultural practices.</title>
        <authorList>
            <person name="Fritz M.L."/>
            <person name="Deyonke A.M."/>
            <person name="Papanicolaou A."/>
            <person name="Micinski S."/>
            <person name="Westbrook J."/>
            <person name="Gould F."/>
        </authorList>
    </citation>
    <scope>NUCLEOTIDE SEQUENCE [LARGE SCALE GENOMIC DNA]</scope>
    <source>
        <strain evidence="7">HvINT-</strain>
        <tissue evidence="7">Whole body</tissue>
    </source>
</reference>
<feature type="transmembrane region" description="Helical" evidence="5">
    <location>
        <begin position="295"/>
        <end position="314"/>
    </location>
</feature>
<dbReference type="InterPro" id="IPR005828">
    <property type="entry name" value="MFS_sugar_transport-like"/>
</dbReference>
<evidence type="ECO:0000256" key="1">
    <source>
        <dbReference type="ARBA" id="ARBA00004141"/>
    </source>
</evidence>
<keyword evidence="2 5" id="KW-0812">Transmembrane</keyword>
<accession>A0A2A4JW86</accession>
<keyword evidence="3 5" id="KW-1133">Transmembrane helix</keyword>
<comment type="subcellular location">
    <subcellularLocation>
        <location evidence="1">Membrane</location>
        <topology evidence="1">Multi-pass membrane protein</topology>
    </subcellularLocation>
</comment>
<dbReference type="EMBL" id="NWSH01000455">
    <property type="protein sequence ID" value="PCG76297.1"/>
    <property type="molecule type" value="Genomic_DNA"/>
</dbReference>